<keyword evidence="2" id="KW-1185">Reference proteome</keyword>
<proteinExistence type="predicted"/>
<dbReference type="Proteomes" id="UP001153076">
    <property type="component" value="Unassembled WGS sequence"/>
</dbReference>
<evidence type="ECO:0000313" key="1">
    <source>
        <dbReference type="EMBL" id="KAJ8445417.1"/>
    </source>
</evidence>
<name>A0A9Q1KLE8_9CARY</name>
<accession>A0A9Q1KLE8</accession>
<dbReference type="PANTHER" id="PTHR33710">
    <property type="entry name" value="BNAC02G09200D PROTEIN"/>
    <property type="match status" value="1"/>
</dbReference>
<dbReference type="OrthoDB" id="1935929at2759"/>
<sequence length="163" mass="18339">MARRCTKFNNWIENNALIDLGFSGPKFTWVRGLGPSTKKSAHMDRALCNIEWRARFPEGGVKHLKGLTHSVGNGKQTKFWTQRWVAKRPLVEVATGSVPMQEQQKMGDVAGLIPEEVWAQIQAYQVYPNAGIQDKPFWGETVSGMFSIKSAISLLRGNMTPEY</sequence>
<gene>
    <name evidence="1" type="ORF">Cgig2_031230</name>
</gene>
<dbReference type="AlphaFoldDB" id="A0A9Q1KLE8"/>
<evidence type="ECO:0000313" key="2">
    <source>
        <dbReference type="Proteomes" id="UP001153076"/>
    </source>
</evidence>
<comment type="caution">
    <text evidence="1">The sequence shown here is derived from an EMBL/GenBank/DDBJ whole genome shotgun (WGS) entry which is preliminary data.</text>
</comment>
<protein>
    <submittedName>
        <fullName evidence="1">Uncharacterized protein</fullName>
    </submittedName>
</protein>
<dbReference type="EMBL" id="JAKOGI010000077">
    <property type="protein sequence ID" value="KAJ8445417.1"/>
    <property type="molecule type" value="Genomic_DNA"/>
</dbReference>
<organism evidence="1 2">
    <name type="scientific">Carnegiea gigantea</name>
    <dbReference type="NCBI Taxonomy" id="171969"/>
    <lineage>
        <taxon>Eukaryota</taxon>
        <taxon>Viridiplantae</taxon>
        <taxon>Streptophyta</taxon>
        <taxon>Embryophyta</taxon>
        <taxon>Tracheophyta</taxon>
        <taxon>Spermatophyta</taxon>
        <taxon>Magnoliopsida</taxon>
        <taxon>eudicotyledons</taxon>
        <taxon>Gunneridae</taxon>
        <taxon>Pentapetalae</taxon>
        <taxon>Caryophyllales</taxon>
        <taxon>Cactineae</taxon>
        <taxon>Cactaceae</taxon>
        <taxon>Cactoideae</taxon>
        <taxon>Echinocereeae</taxon>
        <taxon>Carnegiea</taxon>
    </lineage>
</organism>
<reference evidence="1" key="1">
    <citation type="submission" date="2022-04" db="EMBL/GenBank/DDBJ databases">
        <title>Carnegiea gigantea Genome sequencing and assembly v2.</title>
        <authorList>
            <person name="Copetti D."/>
            <person name="Sanderson M.J."/>
            <person name="Burquez A."/>
            <person name="Wojciechowski M.F."/>
        </authorList>
    </citation>
    <scope>NUCLEOTIDE SEQUENCE</scope>
    <source>
        <strain evidence="1">SGP5-SGP5p</strain>
        <tissue evidence="1">Aerial part</tissue>
    </source>
</reference>
<dbReference type="PANTHER" id="PTHR33710:SF64">
    <property type="entry name" value="ENDONUCLEASE_EXONUCLEASE_PHOSPHATASE DOMAIN-CONTAINING PROTEIN"/>
    <property type="match status" value="1"/>
</dbReference>